<evidence type="ECO:0000256" key="2">
    <source>
        <dbReference type="ARBA" id="ARBA00023002"/>
    </source>
</evidence>
<dbReference type="PANTHER" id="PTHR42991:SF1">
    <property type="entry name" value="ALDEHYDE DEHYDROGENASE"/>
    <property type="match status" value="1"/>
</dbReference>
<evidence type="ECO:0000259" key="3">
    <source>
        <dbReference type="Pfam" id="PF00171"/>
    </source>
</evidence>
<feature type="domain" description="Aldehyde dehydrogenase" evidence="3">
    <location>
        <begin position="3"/>
        <end position="456"/>
    </location>
</feature>
<dbReference type="EC" id="1.2.1.79" evidence="4"/>
<dbReference type="EMBL" id="UGPB01000001">
    <property type="protein sequence ID" value="STY31092.1"/>
    <property type="molecule type" value="Genomic_DNA"/>
</dbReference>
<dbReference type="AlphaFoldDB" id="A0A378M2A1"/>
<protein>
    <submittedName>
        <fullName evidence="4">Aldehyde dehydrogenase</fullName>
        <ecNumber evidence="4">1.2.1.79</ecNumber>
    </submittedName>
</protein>
<proteinExistence type="inferred from homology"/>
<dbReference type="OrthoDB" id="9812625at2"/>
<dbReference type="InterPro" id="IPR016162">
    <property type="entry name" value="Ald_DH_N"/>
</dbReference>
<gene>
    <name evidence="4" type="primary">gabD_2</name>
    <name evidence="4" type="ORF">NCTC11532_02731</name>
</gene>
<dbReference type="GO" id="GO:0036243">
    <property type="term" value="F:succinate-semialdehyde dehydrogenase (NADP+) activity"/>
    <property type="evidence" value="ECO:0007669"/>
    <property type="project" value="UniProtKB-EC"/>
</dbReference>
<name>A0A378M2A1_9GAMM</name>
<organism evidence="4 5">
    <name type="scientific">Legionella wadsworthii</name>
    <dbReference type="NCBI Taxonomy" id="28088"/>
    <lineage>
        <taxon>Bacteria</taxon>
        <taxon>Pseudomonadati</taxon>
        <taxon>Pseudomonadota</taxon>
        <taxon>Gammaproteobacteria</taxon>
        <taxon>Legionellales</taxon>
        <taxon>Legionellaceae</taxon>
        <taxon>Legionella</taxon>
    </lineage>
</organism>
<evidence type="ECO:0000313" key="4">
    <source>
        <dbReference type="EMBL" id="STY31092.1"/>
    </source>
</evidence>
<evidence type="ECO:0000313" key="5">
    <source>
        <dbReference type="Proteomes" id="UP000255297"/>
    </source>
</evidence>
<dbReference type="PANTHER" id="PTHR42991">
    <property type="entry name" value="ALDEHYDE DEHYDROGENASE"/>
    <property type="match status" value="1"/>
</dbReference>
<reference evidence="4 5" key="1">
    <citation type="submission" date="2018-06" db="EMBL/GenBank/DDBJ databases">
        <authorList>
            <consortium name="Pathogen Informatics"/>
            <person name="Doyle S."/>
        </authorList>
    </citation>
    <scope>NUCLEOTIDE SEQUENCE [LARGE SCALE GENOMIC DNA]</scope>
    <source>
        <strain evidence="4 5">NCTC11532</strain>
    </source>
</reference>
<keyword evidence="2 4" id="KW-0560">Oxidoreductase</keyword>
<accession>A0A378M2A1</accession>
<evidence type="ECO:0000256" key="1">
    <source>
        <dbReference type="ARBA" id="ARBA00009986"/>
    </source>
</evidence>
<dbReference type="GO" id="GO:0008911">
    <property type="term" value="F:lactaldehyde dehydrogenase (NAD+) activity"/>
    <property type="evidence" value="ECO:0007669"/>
    <property type="project" value="TreeGrafter"/>
</dbReference>
<dbReference type="SUPFAM" id="SSF53720">
    <property type="entry name" value="ALDH-like"/>
    <property type="match status" value="1"/>
</dbReference>
<dbReference type="InterPro" id="IPR051020">
    <property type="entry name" value="ALDH-related_metabolic_enz"/>
</dbReference>
<dbReference type="RefSeq" id="WP_031564001.1">
    <property type="nucleotide sequence ID" value="NZ_CAAAIS010000009.1"/>
</dbReference>
<comment type="similarity">
    <text evidence="1">Belongs to the aldehyde dehydrogenase family.</text>
</comment>
<dbReference type="InterPro" id="IPR016161">
    <property type="entry name" value="Ald_DH/histidinol_DH"/>
</dbReference>
<dbReference type="Gene3D" id="3.40.309.10">
    <property type="entry name" value="Aldehyde Dehydrogenase, Chain A, domain 2"/>
    <property type="match status" value="1"/>
</dbReference>
<dbReference type="InterPro" id="IPR015590">
    <property type="entry name" value="Aldehyde_DH_dom"/>
</dbReference>
<dbReference type="InterPro" id="IPR016163">
    <property type="entry name" value="Ald_DH_C"/>
</dbReference>
<dbReference type="Pfam" id="PF00171">
    <property type="entry name" value="Aldedh"/>
    <property type="match status" value="1"/>
</dbReference>
<dbReference type="Proteomes" id="UP000255297">
    <property type="component" value="Unassembled WGS sequence"/>
</dbReference>
<keyword evidence="5" id="KW-1185">Reference proteome</keyword>
<sequence>MKKTLQVVRAFDRTFIKDIPSDDAQTLAEKLNKASLLHKNRQGWLQPHERMAILQRTASLLSADQDRFTQLIAQEGGKPFTDAAVEVTRAIDGLKNAADELRHFAGKEIPMGLTPASENRWAFTIKEPIGVVAAISAFNHPLNLIVHQIAPAIAVGCPVIIKPASSTPLCCLELVDLFRQSGLAEAWCQTLITEDNELAERLATDKRVAFLSFIGSAKVGWYLRSKLPPGTRCALEHGGAAPVIVDRSANIPTTAKSLVKGGYYHAGQVCVSVQRIFVHQDILESFLDDFVKRVKILHVGDPLLKETEVGPLILPRETDRVLSWIDEAVAKGAHLFGGGRLSETTLIPAVLLNPPWDVKVSHLEIFGPVTCIYSYENMGQAIDHANSLPFAFQASVFSEELTPALKAAECLEASTVVINDHTAFRTDWMPFAGLKQSGYGVGGIPWTMEEMSHEKMIVLKKERKN</sequence>
<dbReference type="Gene3D" id="3.40.605.10">
    <property type="entry name" value="Aldehyde Dehydrogenase, Chain A, domain 1"/>
    <property type="match status" value="1"/>
</dbReference>
<dbReference type="STRING" id="1122170.GCA_000701265_02982"/>